<keyword evidence="3" id="KW-1185">Reference proteome</keyword>
<dbReference type="EMBL" id="FOFR01000031">
    <property type="protein sequence ID" value="SES30609.1"/>
    <property type="molecule type" value="Genomic_DNA"/>
</dbReference>
<evidence type="ECO:0000313" key="2">
    <source>
        <dbReference type="EMBL" id="SES30609.1"/>
    </source>
</evidence>
<feature type="chain" id="PRO_5011686453" evidence="1">
    <location>
        <begin position="32"/>
        <end position="204"/>
    </location>
</feature>
<accession>A0A1H9WA04</accession>
<dbReference type="Proteomes" id="UP000199352">
    <property type="component" value="Unassembled WGS sequence"/>
</dbReference>
<dbReference type="GO" id="GO:0004553">
    <property type="term" value="F:hydrolase activity, hydrolyzing O-glycosyl compounds"/>
    <property type="evidence" value="ECO:0007669"/>
    <property type="project" value="InterPro"/>
</dbReference>
<reference evidence="3" key="1">
    <citation type="submission" date="2016-10" db="EMBL/GenBank/DDBJ databases">
        <authorList>
            <person name="Varghese N."/>
            <person name="Submissions S."/>
        </authorList>
    </citation>
    <scope>NUCLEOTIDE SEQUENCE [LARGE SCALE GENOMIC DNA]</scope>
    <source>
        <strain evidence="3">CGMCC 4.3525</strain>
    </source>
</reference>
<evidence type="ECO:0000256" key="1">
    <source>
        <dbReference type="SAM" id="SignalP"/>
    </source>
</evidence>
<protein>
    <submittedName>
        <fullName evidence="2">Uncharacterized protein</fullName>
    </submittedName>
</protein>
<organism evidence="2 3">
    <name type="scientific">Lentzea xinjiangensis</name>
    <dbReference type="NCBI Taxonomy" id="402600"/>
    <lineage>
        <taxon>Bacteria</taxon>
        <taxon>Bacillati</taxon>
        <taxon>Actinomycetota</taxon>
        <taxon>Actinomycetes</taxon>
        <taxon>Pseudonocardiales</taxon>
        <taxon>Pseudonocardiaceae</taxon>
        <taxon>Lentzea</taxon>
    </lineage>
</organism>
<gene>
    <name evidence="2" type="ORF">SAMN05216188_13191</name>
</gene>
<dbReference type="PANTHER" id="PTHR42767:SF1">
    <property type="entry name" value="ENDO-BETA-1,6-GALACTANASE-LIKE DOMAIN-CONTAINING PROTEIN"/>
    <property type="match status" value="1"/>
</dbReference>
<dbReference type="SUPFAM" id="SSF51445">
    <property type="entry name" value="(Trans)glycosidases"/>
    <property type="match status" value="1"/>
</dbReference>
<keyword evidence="1" id="KW-0732">Signal</keyword>
<dbReference type="InterPro" id="IPR039743">
    <property type="entry name" value="6GAL/EXGAL"/>
</dbReference>
<name>A0A1H9WA04_9PSEU</name>
<dbReference type="STRING" id="402600.SAMN05216188_13191"/>
<dbReference type="Gene3D" id="3.20.20.80">
    <property type="entry name" value="Glycosidases"/>
    <property type="match status" value="1"/>
</dbReference>
<feature type="signal peptide" evidence="1">
    <location>
        <begin position="1"/>
        <end position="31"/>
    </location>
</feature>
<dbReference type="RefSeq" id="WP_218148385.1">
    <property type="nucleotide sequence ID" value="NZ_FOFR01000031.1"/>
</dbReference>
<dbReference type="AlphaFoldDB" id="A0A1H9WA04"/>
<dbReference type="PANTHER" id="PTHR42767">
    <property type="entry name" value="ENDO-BETA-1,6-GALACTANASE"/>
    <property type="match status" value="1"/>
</dbReference>
<proteinExistence type="predicted"/>
<evidence type="ECO:0000313" key="3">
    <source>
        <dbReference type="Proteomes" id="UP000199352"/>
    </source>
</evidence>
<dbReference type="InterPro" id="IPR017853">
    <property type="entry name" value="GH"/>
</dbReference>
<sequence length="204" mass="22935">MKPHKPPRRLAHLGLVAVLTGALAAAGTPQAAGQEADVRSVTVRPDPSYQQPAFEGWGTSLVWFANITGGYPDEIRNHLADLLFGEDGLRLNIARYNIGGVNAPDVRKDYMKVGATTEGFWRAPEGTTREDVDWWDPDKREHWDWDADANQRWWIDRIKDRVDTREAFSNSPPWFQTVSGYVSGGFDPSADQIRADRVDDFARP</sequence>